<reference evidence="6 7" key="1">
    <citation type="submission" date="2024-01" db="EMBL/GenBank/DDBJ databases">
        <title>Complete genome of Cladobotryum mycophilum ATHUM6906.</title>
        <authorList>
            <person name="Christinaki A.C."/>
            <person name="Myridakis A.I."/>
            <person name="Kouvelis V.N."/>
        </authorList>
    </citation>
    <scope>NUCLEOTIDE SEQUENCE [LARGE SCALE GENOMIC DNA]</scope>
    <source>
        <strain evidence="6 7">ATHUM6906</strain>
    </source>
</reference>
<evidence type="ECO:0000256" key="4">
    <source>
        <dbReference type="ARBA" id="ARBA00023098"/>
    </source>
</evidence>
<keyword evidence="5" id="KW-0732">Signal</keyword>
<evidence type="ECO:0000313" key="7">
    <source>
        <dbReference type="Proteomes" id="UP001338125"/>
    </source>
</evidence>
<dbReference type="Proteomes" id="UP001338125">
    <property type="component" value="Unassembled WGS sequence"/>
</dbReference>
<protein>
    <recommendedName>
        <fullName evidence="1">1-alkyl-2-acetylglycerophosphocholine esterase</fullName>
        <ecNumber evidence="1">3.1.1.47</ecNumber>
    </recommendedName>
</protein>
<evidence type="ECO:0000256" key="1">
    <source>
        <dbReference type="ARBA" id="ARBA00013201"/>
    </source>
</evidence>
<dbReference type="PANTHER" id="PTHR10272">
    <property type="entry name" value="PLATELET-ACTIVATING FACTOR ACETYLHYDROLASE"/>
    <property type="match status" value="1"/>
</dbReference>
<gene>
    <name evidence="6" type="ORF">PT974_07234</name>
</gene>
<dbReference type="Gene3D" id="3.40.50.1820">
    <property type="entry name" value="alpha/beta hydrolase"/>
    <property type="match status" value="1"/>
</dbReference>
<keyword evidence="7" id="KW-1185">Reference proteome</keyword>
<name>A0ABR0SPI3_9HYPO</name>
<sequence>MLATRHLLLGLLATISLAQDIILPQGPGPYNVTIRTSQLDDFSRPEIFSAEPQHRRVMISVFSPVTEDVSACKSPYMPPDLAALLTAVYSGSPPPSNFTIDFSRFYLQACNADVTYGFPKSESSTCNQTSSFPLIIFGPGLTFTRFWYHVTSQFLASYGYIVVTVDHPYDALAVQFPDGSAAIFNETVQDTDEHLERDLFVRTADVSFVLDQLSTNKTLTQLIYPHNVRPRSTTNVGIWGHSFGGATAVTALLKDERFKAGINLDGTIFGPAPGVGFDHPLILWQSDNGPDAETDPTWTELWPRLPGFKRHLQMSDSQHRGLTDLKLLADLVGTSSPDFGTIDGLLELHTLAAYVSDFFGFALEGKDPGLVQGPSKEYPQVEFLS</sequence>
<keyword evidence="4" id="KW-0443">Lipid metabolism</keyword>
<evidence type="ECO:0000313" key="6">
    <source>
        <dbReference type="EMBL" id="KAK5993797.1"/>
    </source>
</evidence>
<dbReference type="PANTHER" id="PTHR10272:SF14">
    <property type="entry name" value="PAF ACETYLHYDROLASE FAMILY PROTEIN"/>
    <property type="match status" value="1"/>
</dbReference>
<evidence type="ECO:0000256" key="5">
    <source>
        <dbReference type="SAM" id="SignalP"/>
    </source>
</evidence>
<evidence type="ECO:0000256" key="3">
    <source>
        <dbReference type="ARBA" id="ARBA00022963"/>
    </source>
</evidence>
<dbReference type="EC" id="3.1.1.47" evidence="1"/>
<dbReference type="Pfam" id="PF03403">
    <property type="entry name" value="PAF-AH_p_II"/>
    <property type="match status" value="2"/>
</dbReference>
<organism evidence="6 7">
    <name type="scientific">Cladobotryum mycophilum</name>
    <dbReference type="NCBI Taxonomy" id="491253"/>
    <lineage>
        <taxon>Eukaryota</taxon>
        <taxon>Fungi</taxon>
        <taxon>Dikarya</taxon>
        <taxon>Ascomycota</taxon>
        <taxon>Pezizomycotina</taxon>
        <taxon>Sordariomycetes</taxon>
        <taxon>Hypocreomycetidae</taxon>
        <taxon>Hypocreales</taxon>
        <taxon>Hypocreaceae</taxon>
        <taxon>Cladobotryum</taxon>
    </lineage>
</organism>
<keyword evidence="3" id="KW-0442">Lipid degradation</keyword>
<comment type="caution">
    <text evidence="6">The sequence shown here is derived from an EMBL/GenBank/DDBJ whole genome shotgun (WGS) entry which is preliminary data.</text>
</comment>
<dbReference type="SUPFAM" id="SSF53474">
    <property type="entry name" value="alpha/beta-Hydrolases"/>
    <property type="match status" value="1"/>
</dbReference>
<feature type="chain" id="PRO_5045757673" description="1-alkyl-2-acetylglycerophosphocholine esterase" evidence="5">
    <location>
        <begin position="19"/>
        <end position="385"/>
    </location>
</feature>
<proteinExistence type="predicted"/>
<dbReference type="InterPro" id="IPR029058">
    <property type="entry name" value="AB_hydrolase_fold"/>
</dbReference>
<keyword evidence="2" id="KW-0378">Hydrolase</keyword>
<accession>A0ABR0SPI3</accession>
<dbReference type="EMBL" id="JAVFKD010000012">
    <property type="protein sequence ID" value="KAK5993797.1"/>
    <property type="molecule type" value="Genomic_DNA"/>
</dbReference>
<evidence type="ECO:0000256" key="2">
    <source>
        <dbReference type="ARBA" id="ARBA00022801"/>
    </source>
</evidence>
<feature type="signal peptide" evidence="5">
    <location>
        <begin position="1"/>
        <end position="18"/>
    </location>
</feature>